<dbReference type="EMBL" id="JADKFW010000021">
    <property type="protein sequence ID" value="MBK9719858.1"/>
    <property type="molecule type" value="Genomic_DNA"/>
</dbReference>
<evidence type="ECO:0000313" key="3">
    <source>
        <dbReference type="Proteomes" id="UP000808349"/>
    </source>
</evidence>
<gene>
    <name evidence="2" type="ORF">IPO85_20545</name>
</gene>
<evidence type="ECO:0000313" key="2">
    <source>
        <dbReference type="EMBL" id="MBK9719858.1"/>
    </source>
</evidence>
<dbReference type="Gene3D" id="3.10.180.10">
    <property type="entry name" value="2,3-Dihydroxybiphenyl 1,2-Dioxygenase, domain 1"/>
    <property type="match status" value="2"/>
</dbReference>
<proteinExistence type="predicted"/>
<dbReference type="AlphaFoldDB" id="A0A9D7SDN9"/>
<evidence type="ECO:0000259" key="1">
    <source>
        <dbReference type="PROSITE" id="PS51819"/>
    </source>
</evidence>
<organism evidence="2 3">
    <name type="scientific">Candidatus Defluviibacterium haderslevense</name>
    <dbReference type="NCBI Taxonomy" id="2981993"/>
    <lineage>
        <taxon>Bacteria</taxon>
        <taxon>Pseudomonadati</taxon>
        <taxon>Bacteroidota</taxon>
        <taxon>Saprospiria</taxon>
        <taxon>Saprospirales</taxon>
        <taxon>Saprospiraceae</taxon>
        <taxon>Candidatus Defluviibacterium</taxon>
    </lineage>
</organism>
<dbReference type="CDD" id="cd06587">
    <property type="entry name" value="VOC"/>
    <property type="match status" value="1"/>
</dbReference>
<protein>
    <submittedName>
        <fullName evidence="2">VOC family protein</fullName>
    </submittedName>
</protein>
<comment type="caution">
    <text evidence="2">The sequence shown here is derived from an EMBL/GenBank/DDBJ whole genome shotgun (WGS) entry which is preliminary data.</text>
</comment>
<feature type="domain" description="VOC" evidence="1">
    <location>
        <begin position="161"/>
        <end position="314"/>
    </location>
</feature>
<dbReference type="InterPro" id="IPR037523">
    <property type="entry name" value="VOC_core"/>
</dbReference>
<accession>A0A9D7SDN9</accession>
<reference evidence="2 3" key="1">
    <citation type="submission" date="2020-10" db="EMBL/GenBank/DDBJ databases">
        <title>Connecting structure to function with the recovery of over 1000 high-quality activated sludge metagenome-assembled genomes encoding full-length rRNA genes using long-read sequencing.</title>
        <authorList>
            <person name="Singleton C.M."/>
            <person name="Petriglieri F."/>
            <person name="Kristensen J.M."/>
            <person name="Kirkegaard R.H."/>
            <person name="Michaelsen T.Y."/>
            <person name="Andersen M.H."/>
            <person name="Karst S.M."/>
            <person name="Dueholm M.S."/>
            <person name="Nielsen P.H."/>
            <person name="Albertsen M."/>
        </authorList>
    </citation>
    <scope>NUCLEOTIDE SEQUENCE [LARGE SCALE GENOMIC DNA]</scope>
    <source>
        <strain evidence="2">Ribe_18-Q3-R11-54_BAT3C.373</strain>
    </source>
</reference>
<dbReference type="Proteomes" id="UP000808349">
    <property type="component" value="Unassembled WGS sequence"/>
</dbReference>
<dbReference type="InterPro" id="IPR029068">
    <property type="entry name" value="Glyas_Bleomycin-R_OHBP_Dase"/>
</dbReference>
<dbReference type="SUPFAM" id="SSF54593">
    <property type="entry name" value="Glyoxalase/Bleomycin resistance protein/Dihydroxybiphenyl dioxygenase"/>
    <property type="match status" value="2"/>
</dbReference>
<sequence>MDSYYISGIQQIGCGNQSVYDTWEWYRKHLGMDIPVFNDAGPAKLMTKYTGGEVCDRHAILAMNFAGGGGFEFWQFTSRTPQGPSFNIQFGDLGIMCPKIKTPSIQDSYDYFKKNQLNIVSEIHTKPFGIPHFFAKDPWGNWIEISESIDMYSSPIGHTGGIVGITLGVKDIASQLVLFRDILGYDTILSETFDYNEDVKSFNDESNQFHRVLLTHSKKRIGPFSELLGPSIIELVSNTSRSGKRIFENRYWGDLGYIHLCFDIINMDELQQKCNALNYPFTVDTSGAFDMGEAAGRFAYIETEDGILIEFVETFKIPILKKIGWYLNLKNFNRAKALPKFLLKTLTWSRKTKDVTK</sequence>
<name>A0A9D7SDN9_9BACT</name>
<dbReference type="PROSITE" id="PS51819">
    <property type="entry name" value="VOC"/>
    <property type="match status" value="1"/>
</dbReference>